<keyword evidence="5" id="KW-0479">Metal-binding</keyword>
<dbReference type="Proteomes" id="UP000308133">
    <property type="component" value="Unassembled WGS sequence"/>
</dbReference>
<evidence type="ECO:0000256" key="4">
    <source>
        <dbReference type="ARBA" id="ARBA00022694"/>
    </source>
</evidence>
<evidence type="ECO:0000256" key="9">
    <source>
        <dbReference type="SAM" id="MobiDB-lite"/>
    </source>
</evidence>
<evidence type="ECO:0000256" key="1">
    <source>
        <dbReference type="ARBA" id="ARBA00001947"/>
    </source>
</evidence>
<evidence type="ECO:0000256" key="8">
    <source>
        <dbReference type="ARBA" id="ARBA00048045"/>
    </source>
</evidence>
<feature type="region of interest" description="Disordered" evidence="9">
    <location>
        <begin position="363"/>
        <end position="387"/>
    </location>
</feature>
<comment type="catalytic activity">
    <reaction evidence="8">
        <text>adenosine(34) in tRNA + H2O + H(+) = inosine(34) in tRNA + NH4(+)</text>
        <dbReference type="Rhea" id="RHEA:43168"/>
        <dbReference type="Rhea" id="RHEA-COMP:10373"/>
        <dbReference type="Rhea" id="RHEA-COMP:10374"/>
        <dbReference type="ChEBI" id="CHEBI:15377"/>
        <dbReference type="ChEBI" id="CHEBI:15378"/>
        <dbReference type="ChEBI" id="CHEBI:28938"/>
        <dbReference type="ChEBI" id="CHEBI:74411"/>
        <dbReference type="ChEBI" id="CHEBI:82852"/>
        <dbReference type="EC" id="3.5.4.33"/>
    </reaction>
</comment>
<keyword evidence="4" id="KW-0819">tRNA processing</keyword>
<feature type="compositionally biased region" description="Polar residues" evidence="9">
    <location>
        <begin position="311"/>
        <end position="349"/>
    </location>
</feature>
<name>A0A4U7AQX6_9PEZI</name>
<sequence>MQDAPPSPATGPALAAPTPDDFDLFAPSPTSDPDDDLPLAPASTSPPGLSKNALKKQLKRARKAPNTKTKKAQRRAQARALLTDDAPLNFDDFDLDSITPEDLAKMDGQMASRIKDKMDVMSQKIENREVHEGWMRGAIEMAELALRSDETPVGCVFVRGGEVIARGMNGTNATLNGTRHAEFVALSQIIAKYPLSILQETDLYVTVEPCIMCASALRQFRIRAVYFGCLNERFGGCGGVMRLNSDLPSIDPPYPVYGGIFREEAIMLLRRFYVQENEKAPEPKPKKNRELKTEILPVEVAHSGNPPSVPAPTSTKSTDSVPTISTVNPTTTAASTPVNGAATTKNGQAPSHLVAVPRVLQGSAPASTTSSTVVSPPPNSPADESVHAIQQSNVDSLAEKVQAAALGSEMQDTQKKREQAMAD</sequence>
<dbReference type="GO" id="GO:0052717">
    <property type="term" value="F:tRNA-specific adenosine-34 deaminase activity"/>
    <property type="evidence" value="ECO:0007669"/>
    <property type="project" value="UniProtKB-EC"/>
</dbReference>
<comment type="caution">
    <text evidence="11">The sequence shown here is derived from an EMBL/GenBank/DDBJ whole genome shotgun (WGS) entry which is preliminary data.</text>
</comment>
<comment type="similarity">
    <text evidence="2">Belongs to the cytidine and deoxycytidylate deaminase family. ADAT2 subfamily.</text>
</comment>
<dbReference type="InterPro" id="IPR016193">
    <property type="entry name" value="Cytidine_deaminase-like"/>
</dbReference>
<evidence type="ECO:0000259" key="10">
    <source>
        <dbReference type="PROSITE" id="PS51747"/>
    </source>
</evidence>
<feature type="domain" description="CMP/dCMP-type deaminase" evidence="10">
    <location>
        <begin position="129"/>
        <end position="239"/>
    </location>
</feature>
<dbReference type="EC" id="3.5.4.33" evidence="3"/>
<feature type="region of interest" description="Disordered" evidence="9">
    <location>
        <begin position="1"/>
        <end position="77"/>
    </location>
</feature>
<dbReference type="GO" id="GO:0052718">
    <property type="term" value="C:tRNA-specific adenosine-34 deaminase complex"/>
    <property type="evidence" value="ECO:0007669"/>
    <property type="project" value="UniProtKB-ARBA"/>
</dbReference>
<evidence type="ECO:0000256" key="3">
    <source>
        <dbReference type="ARBA" id="ARBA00012740"/>
    </source>
</evidence>
<dbReference type="PANTHER" id="PTHR11079:SF149">
    <property type="entry name" value="TRNA-SPECIFIC ADENOSINE DEAMINASE 2"/>
    <property type="match status" value="1"/>
</dbReference>
<dbReference type="InterPro" id="IPR016192">
    <property type="entry name" value="APOBEC/CMP_deaminase_Zn-bd"/>
</dbReference>
<dbReference type="CDD" id="cd01285">
    <property type="entry name" value="nucleoside_deaminase"/>
    <property type="match status" value="1"/>
</dbReference>
<feature type="compositionally biased region" description="Basic residues" evidence="9">
    <location>
        <begin position="53"/>
        <end position="77"/>
    </location>
</feature>
<dbReference type="GO" id="GO:0005737">
    <property type="term" value="C:cytoplasm"/>
    <property type="evidence" value="ECO:0007669"/>
    <property type="project" value="TreeGrafter"/>
</dbReference>
<dbReference type="Pfam" id="PF00383">
    <property type="entry name" value="dCMP_cyt_deam_1"/>
    <property type="match status" value="1"/>
</dbReference>
<keyword evidence="7" id="KW-0862">Zinc</keyword>
<evidence type="ECO:0000256" key="2">
    <source>
        <dbReference type="ARBA" id="ARBA00010669"/>
    </source>
</evidence>
<dbReference type="EMBL" id="PTQR01000086">
    <property type="protein sequence ID" value="TKX20638.1"/>
    <property type="molecule type" value="Genomic_DNA"/>
</dbReference>
<dbReference type="Gene3D" id="3.40.140.10">
    <property type="entry name" value="Cytidine Deaminase, domain 2"/>
    <property type="match status" value="1"/>
</dbReference>
<dbReference type="GO" id="GO:0008270">
    <property type="term" value="F:zinc ion binding"/>
    <property type="evidence" value="ECO:0007669"/>
    <property type="project" value="InterPro"/>
</dbReference>
<evidence type="ECO:0000256" key="6">
    <source>
        <dbReference type="ARBA" id="ARBA00022801"/>
    </source>
</evidence>
<feature type="compositionally biased region" description="Low complexity" evidence="9">
    <location>
        <begin position="363"/>
        <end position="374"/>
    </location>
</feature>
<dbReference type="FunFam" id="3.40.140.10:FF:000039">
    <property type="entry name" value="tRNA-specific adenosine deaminase"/>
    <property type="match status" value="1"/>
</dbReference>
<dbReference type="PROSITE" id="PS51747">
    <property type="entry name" value="CYT_DCMP_DEAMINASES_2"/>
    <property type="match status" value="1"/>
</dbReference>
<gene>
    <name evidence="11" type="ORF">C1H76_7024</name>
</gene>
<dbReference type="GO" id="GO:0002100">
    <property type="term" value="P:tRNA wobble adenosine to inosine editing"/>
    <property type="evidence" value="ECO:0007669"/>
    <property type="project" value="UniProtKB-ARBA"/>
</dbReference>
<comment type="cofactor">
    <cofactor evidence="1">
        <name>Zn(2+)</name>
        <dbReference type="ChEBI" id="CHEBI:29105"/>
    </cofactor>
</comment>
<organism evidence="11 12">
    <name type="scientific">Elsinoe australis</name>
    <dbReference type="NCBI Taxonomy" id="40998"/>
    <lineage>
        <taxon>Eukaryota</taxon>
        <taxon>Fungi</taxon>
        <taxon>Dikarya</taxon>
        <taxon>Ascomycota</taxon>
        <taxon>Pezizomycotina</taxon>
        <taxon>Dothideomycetes</taxon>
        <taxon>Dothideomycetidae</taxon>
        <taxon>Myriangiales</taxon>
        <taxon>Elsinoaceae</taxon>
        <taxon>Elsinoe</taxon>
    </lineage>
</organism>
<dbReference type="GO" id="GO:0005634">
    <property type="term" value="C:nucleus"/>
    <property type="evidence" value="ECO:0007669"/>
    <property type="project" value="TreeGrafter"/>
</dbReference>
<feature type="region of interest" description="Disordered" evidence="9">
    <location>
        <begin position="298"/>
        <end position="349"/>
    </location>
</feature>
<evidence type="ECO:0000313" key="12">
    <source>
        <dbReference type="Proteomes" id="UP000308133"/>
    </source>
</evidence>
<dbReference type="InterPro" id="IPR002125">
    <property type="entry name" value="CMP_dCMP_dom"/>
</dbReference>
<evidence type="ECO:0000313" key="11">
    <source>
        <dbReference type="EMBL" id="TKX20638.1"/>
    </source>
</evidence>
<evidence type="ECO:0000256" key="7">
    <source>
        <dbReference type="ARBA" id="ARBA00022833"/>
    </source>
</evidence>
<keyword evidence="6" id="KW-0378">Hydrolase</keyword>
<feature type="compositionally biased region" description="Low complexity" evidence="9">
    <location>
        <begin position="10"/>
        <end position="19"/>
    </location>
</feature>
<dbReference type="AlphaFoldDB" id="A0A4U7AQX6"/>
<reference evidence="11 12" key="1">
    <citation type="submission" date="2018-02" db="EMBL/GenBank/DDBJ databases">
        <title>Draft genome sequences of Elsinoe sp., causing black scab on jojoba.</title>
        <authorList>
            <person name="Stodart B."/>
            <person name="Jeffress S."/>
            <person name="Ash G."/>
            <person name="Arun Chinnappa K."/>
        </authorList>
    </citation>
    <scope>NUCLEOTIDE SEQUENCE [LARGE SCALE GENOMIC DNA]</scope>
    <source>
        <strain evidence="11 12">Hillstone_2</strain>
    </source>
</reference>
<proteinExistence type="inferred from homology"/>
<evidence type="ECO:0000256" key="5">
    <source>
        <dbReference type="ARBA" id="ARBA00022723"/>
    </source>
</evidence>
<accession>A0A4U7AQX6</accession>
<dbReference type="SUPFAM" id="SSF53927">
    <property type="entry name" value="Cytidine deaminase-like"/>
    <property type="match status" value="1"/>
</dbReference>
<protein>
    <recommendedName>
        <fullName evidence="3">tRNA(adenine(34)) deaminase</fullName>
        <ecNumber evidence="3">3.5.4.33</ecNumber>
    </recommendedName>
</protein>
<dbReference type="PROSITE" id="PS00903">
    <property type="entry name" value="CYT_DCMP_DEAMINASES_1"/>
    <property type="match status" value="1"/>
</dbReference>
<dbReference type="PANTHER" id="PTHR11079">
    <property type="entry name" value="CYTOSINE DEAMINASE FAMILY MEMBER"/>
    <property type="match status" value="1"/>
</dbReference>